<reference evidence="1 2" key="2">
    <citation type="submission" date="2009-03" db="EMBL/GenBank/DDBJ databases">
        <title>Draft genome sequence of Coprococcus comes (ATCC 27758).</title>
        <authorList>
            <person name="Sudarsanam P."/>
            <person name="Ley R."/>
            <person name="Guruge J."/>
            <person name="Turnbaugh P.J."/>
            <person name="Mahowald M."/>
            <person name="Liep D."/>
            <person name="Gordon J."/>
        </authorList>
    </citation>
    <scope>NUCLEOTIDE SEQUENCE [LARGE SCALE GENOMIC DNA]</scope>
    <source>
        <strain evidence="1 2">ATCC 27758</strain>
    </source>
</reference>
<protein>
    <submittedName>
        <fullName evidence="1">Uncharacterized protein</fullName>
    </submittedName>
</protein>
<proteinExistence type="predicted"/>
<comment type="caution">
    <text evidence="1">The sequence shown here is derived from an EMBL/GenBank/DDBJ whole genome shotgun (WGS) entry which is preliminary data.</text>
</comment>
<dbReference type="EMBL" id="ABVR01000041">
    <property type="protein sequence ID" value="EEG89162.1"/>
    <property type="molecule type" value="Genomic_DNA"/>
</dbReference>
<dbReference type="AlphaFoldDB" id="C0BAN9"/>
<organism evidence="1 2">
    <name type="scientific">Coprococcus comes ATCC 27758</name>
    <dbReference type="NCBI Taxonomy" id="470146"/>
    <lineage>
        <taxon>Bacteria</taxon>
        <taxon>Bacillati</taxon>
        <taxon>Bacillota</taxon>
        <taxon>Clostridia</taxon>
        <taxon>Lachnospirales</taxon>
        <taxon>Lachnospiraceae</taxon>
        <taxon>Coprococcus</taxon>
    </lineage>
</organism>
<evidence type="ECO:0000313" key="2">
    <source>
        <dbReference type="Proteomes" id="UP000003793"/>
    </source>
</evidence>
<dbReference type="Proteomes" id="UP000003793">
    <property type="component" value="Unassembled WGS sequence"/>
</dbReference>
<gene>
    <name evidence="1" type="ORF">COPCOM_02141</name>
</gene>
<dbReference type="HOGENOM" id="CLU_2768734_0_0_9"/>
<evidence type="ECO:0000313" key="1">
    <source>
        <dbReference type="EMBL" id="EEG89162.1"/>
    </source>
</evidence>
<accession>C0BAN9</accession>
<sequence length="69" mass="7914">MCGADKLQGDPEAYESDICVQFPWESPPYTFINSIAEFFRGDKAESCHFCRLLLQWGTSGKRKDGQDYE</sequence>
<reference evidence="1 2" key="1">
    <citation type="submission" date="2009-02" db="EMBL/GenBank/DDBJ databases">
        <authorList>
            <person name="Fulton L."/>
            <person name="Clifton S."/>
            <person name="Fulton B."/>
            <person name="Xu J."/>
            <person name="Minx P."/>
            <person name="Pepin K.H."/>
            <person name="Johnson M."/>
            <person name="Bhonagiri V."/>
            <person name="Nash W.E."/>
            <person name="Mardis E.R."/>
            <person name="Wilson R.K."/>
        </authorList>
    </citation>
    <scope>NUCLEOTIDE SEQUENCE [LARGE SCALE GENOMIC DNA]</scope>
    <source>
        <strain evidence="1 2">ATCC 27758</strain>
    </source>
</reference>
<name>C0BAN9_9FIRM</name>